<protein>
    <submittedName>
        <fullName evidence="2">Uncharacterized protein</fullName>
    </submittedName>
</protein>
<feature type="compositionally biased region" description="Acidic residues" evidence="1">
    <location>
        <begin position="183"/>
        <end position="195"/>
    </location>
</feature>
<keyword evidence="3" id="KW-1185">Reference proteome</keyword>
<dbReference type="EMBL" id="BDIP01000423">
    <property type="protein sequence ID" value="GIQ81537.1"/>
    <property type="molecule type" value="Genomic_DNA"/>
</dbReference>
<feature type="region of interest" description="Disordered" evidence="1">
    <location>
        <begin position="182"/>
        <end position="208"/>
    </location>
</feature>
<organism evidence="2 3">
    <name type="scientific">Kipferlia bialata</name>
    <dbReference type="NCBI Taxonomy" id="797122"/>
    <lineage>
        <taxon>Eukaryota</taxon>
        <taxon>Metamonada</taxon>
        <taxon>Carpediemonas-like organisms</taxon>
        <taxon>Kipferlia</taxon>
    </lineage>
</organism>
<evidence type="ECO:0000256" key="1">
    <source>
        <dbReference type="SAM" id="MobiDB-lite"/>
    </source>
</evidence>
<accession>A0A9K3GG70</accession>
<feature type="compositionally biased region" description="Low complexity" evidence="1">
    <location>
        <begin position="196"/>
        <end position="208"/>
    </location>
</feature>
<feature type="compositionally biased region" description="Polar residues" evidence="1">
    <location>
        <begin position="1163"/>
        <end position="1185"/>
    </location>
</feature>
<feature type="region of interest" description="Disordered" evidence="1">
    <location>
        <begin position="116"/>
        <end position="167"/>
    </location>
</feature>
<dbReference type="Proteomes" id="UP000265618">
    <property type="component" value="Unassembled WGS sequence"/>
</dbReference>
<feature type="compositionally biased region" description="Low complexity" evidence="1">
    <location>
        <begin position="152"/>
        <end position="165"/>
    </location>
</feature>
<evidence type="ECO:0000313" key="2">
    <source>
        <dbReference type="EMBL" id="GIQ81537.1"/>
    </source>
</evidence>
<reference evidence="2 3" key="1">
    <citation type="journal article" date="2018" name="PLoS ONE">
        <title>The draft genome of Kipferlia bialata reveals reductive genome evolution in fornicate parasites.</title>
        <authorList>
            <person name="Tanifuji G."/>
            <person name="Takabayashi S."/>
            <person name="Kume K."/>
            <person name="Takagi M."/>
            <person name="Nakayama T."/>
            <person name="Kamikawa R."/>
            <person name="Inagaki Y."/>
            <person name="Hashimoto T."/>
        </authorList>
    </citation>
    <scope>NUCLEOTIDE SEQUENCE [LARGE SCALE GENOMIC DNA]</scope>
    <source>
        <strain evidence="2">NY0173</strain>
    </source>
</reference>
<comment type="caution">
    <text evidence="2">The sequence shown here is derived from an EMBL/GenBank/DDBJ whole genome shotgun (WGS) entry which is preliminary data.</text>
</comment>
<feature type="region of interest" description="Disordered" evidence="1">
    <location>
        <begin position="1141"/>
        <end position="1227"/>
    </location>
</feature>
<proteinExistence type="predicted"/>
<sequence>METAEDHSSSVVVELVSSYLPLIDDGSRQELLDCSSGEFEESAVFVKDPAQCESALEAVMNLARLMLLATEPGSETEALRDLFARVPVGSKRYFLPTGGAVVGVPLEDETMATAIVSEEPSQEAQSSKDDGTVADEEASPSPEVVSEEAEVEAQASESSHSASVPTHTMPIIARFDVSTYTEADAEPEAMEDEPADAPVDPEAPTPETQVPGYCPCASYVRTRVRARLLMLGPALGAIEGVTSATLLVSSYKALVGGCPASVPIVPFVSVQSPTHQFCNDLVSTALSLNLPHVGTVLALRRLLAALAVYTVDTVLTVPQQQQLCMAAMGQQIPEAQLAATIDALKQLGKWVQVHPYVVLTDAVTLIGCLTQPGPLPPFPALQTIKAVGDHALSDVLVAPLEAGAEAAGQEAAEEEEAEAEAQAMQEERYDTRLRSNESLCPYPDLEGTLTQRMDTLAPYMPYIEQILDSTGLVDACVLVKGAADAEARDEYRKSVEAGKRRRGADIMPHEYGCQVCPRRVMPLSQAVSSLASALCSTRDRPPRHVQECLLGVVAYGHATLSQTDPETPNPFESPQLAKRFASWWGSTSGSDVYLSYLPLGRFLAANPGYLVACGPTDIGVEVTSDRAQTEGVYEGVASVSGRFNSWDFLRPDLRTFLAPTPLSVWNDEARQADARGQDPLYSVPEAQHPVPPLPIATLVRPSLVQLQQRLELLQPAFAALTALGQGFQCLPRLMKVLAPPEDQVSARAGMVHNNSLMRVSKSAALLPYPFLRVLLVSAVVCHEEPVVLSSKNKLQASITRVAGILDGYDLPAPITRPRDVEATFLCLCRVGRWVHTHPLGLLMDMPLPKEGGHDAKAWGSVYSVARAIDADTTVTCGWDCLGLPSILPRVTGIPVEASPVPPFAHIPKQYYPPHRLFGDCLSAQMHLAMKCQHIAPIASALDAALGTDGFSAVCQFFGCPKGVECPRTGDVSAAAVPVLREWVRQEKDRMAAKRGHAVVSRVPLTLVRSLLVMHEAGTSCPDARLYQVLKRCGILSAEPVSDKKRTSPNYVSYLRRTLTDFALIALCLRRHPLLFFAEVPTNQRNSCRRALVVTLTRVGTLARDAFQSWAFVPDRLMVETLQRHVPFRCLTSDADSAFADARQDRREGADGTSTPGAGADSHAATTPGETQDAVNATTTDGQTESGDVEMDGGVSETADDAARPESPRPWGNSPQSRELRLRDPSPSEATAEVIQSSLLPVSVSVSPYHSQTQTPSGVSALSLPRFDTPTHSNHVEATSLPVALQGAVLSPIELPLDVSRRVSDPVPSGPPAKRAVPHE</sequence>
<name>A0A9K3GG70_9EUKA</name>
<evidence type="ECO:0000313" key="3">
    <source>
        <dbReference type="Proteomes" id="UP000265618"/>
    </source>
</evidence>
<gene>
    <name evidence="2" type="ORF">KIPB_002512</name>
</gene>
<feature type="region of interest" description="Disordered" evidence="1">
    <location>
        <begin position="1299"/>
        <end position="1319"/>
    </location>
</feature>